<evidence type="ECO:0000256" key="1">
    <source>
        <dbReference type="SAM" id="MobiDB-lite"/>
    </source>
</evidence>
<organism evidence="2 3">
    <name type="scientific">Ensete ventricosum</name>
    <name type="common">Abyssinian banana</name>
    <name type="synonym">Musa ensete</name>
    <dbReference type="NCBI Taxonomy" id="4639"/>
    <lineage>
        <taxon>Eukaryota</taxon>
        <taxon>Viridiplantae</taxon>
        <taxon>Streptophyta</taxon>
        <taxon>Embryophyta</taxon>
        <taxon>Tracheophyta</taxon>
        <taxon>Spermatophyta</taxon>
        <taxon>Magnoliopsida</taxon>
        <taxon>Liliopsida</taxon>
        <taxon>Zingiberales</taxon>
        <taxon>Musaceae</taxon>
        <taxon>Ensete</taxon>
    </lineage>
</organism>
<evidence type="ECO:0000313" key="2">
    <source>
        <dbReference type="EMBL" id="KAJ8458247.1"/>
    </source>
</evidence>
<evidence type="ECO:0000313" key="3">
    <source>
        <dbReference type="Proteomes" id="UP001222027"/>
    </source>
</evidence>
<dbReference type="EMBL" id="JAQQAF010000009">
    <property type="protein sequence ID" value="KAJ8458247.1"/>
    <property type="molecule type" value="Genomic_DNA"/>
</dbReference>
<dbReference type="AlphaFoldDB" id="A0AAV8PSS1"/>
<gene>
    <name evidence="2" type="ORF">OPV22_031173</name>
</gene>
<proteinExistence type="predicted"/>
<name>A0AAV8PSS1_ENSVE</name>
<dbReference type="Proteomes" id="UP001222027">
    <property type="component" value="Unassembled WGS sequence"/>
</dbReference>
<feature type="region of interest" description="Disordered" evidence="1">
    <location>
        <begin position="1"/>
        <end position="20"/>
    </location>
</feature>
<sequence>MRIPPDSPSFIGPRETRSPSLFSVSSSWQKLRGFGTSGGLQSSCKLSGKRSRLVCWTHGGDATCESWLSEYDLCDGMTVF</sequence>
<protein>
    <submittedName>
        <fullName evidence="2">Uncharacterized protein</fullName>
    </submittedName>
</protein>
<reference evidence="2 3" key="1">
    <citation type="submission" date="2022-12" db="EMBL/GenBank/DDBJ databases">
        <title>Chromosome-scale assembly of the Ensete ventricosum genome.</title>
        <authorList>
            <person name="Dussert Y."/>
            <person name="Stocks J."/>
            <person name="Wendawek A."/>
            <person name="Woldeyes F."/>
            <person name="Nichols R.A."/>
            <person name="Borrell J.S."/>
        </authorList>
    </citation>
    <scope>NUCLEOTIDE SEQUENCE [LARGE SCALE GENOMIC DNA]</scope>
    <source>
        <strain evidence="3">cv. Maze</strain>
        <tissue evidence="2">Seeds</tissue>
    </source>
</reference>
<keyword evidence="3" id="KW-1185">Reference proteome</keyword>
<accession>A0AAV8PSS1</accession>
<comment type="caution">
    <text evidence="2">The sequence shown here is derived from an EMBL/GenBank/DDBJ whole genome shotgun (WGS) entry which is preliminary data.</text>
</comment>